<keyword evidence="2" id="KW-0472">Membrane</keyword>
<sequence>MKIPSLKISSLFPKDLALKVLMFLVIPISVVVLFPSPYAFEYKYEVGSVWLYDDVVAPFSFPVYKDEKQYQDEVKSVYSKVYFIFDVDTQVYRNQVREFEDFITNLKSYLDLKKSYQVKINRGVSTSSLKQDSIEIERLKNLLLEKVNVYELEKIESLNKIGYFEIGKFKVLGQAYLSMIYQPAGVLSIPRANLNRNEIVLRKGKFEEIYKEGKFYDLSECWNLAKDFVRKNFSEFEEVDTAGFDLVAKIYYSFVRPNLIFNEKETNDLIEREKSKVLKTVGVVRENEKIISKHEIITPEIYLKLESLKKAQKERGIGTGKILKDLGRFILTGCVFAIFWIYLYMYRKRIYFDNKLIALITALFLFEILLAFLVGKIKVTSSDVNYLVLIPTFSMLMTIIFDSRVAFWATSVISFITGFVLGYSYDFAVSSFVAGTVAIYSVRSIANRMQIFKSFVFIFFAYVFVVLGFSFQKYESVNYLFVKLGFVTANSLLSPIFTYGLLIFFERIFGIMTEITLLELSDFNHPLLRELQARAPGTFHHSIAVATLAESAAKAIGANPILARVGAYYHDVGKILNPEFFIENQMESDKLHDSITPEQSVQIIISHVEEGQKLAKRYKLPSEIIKFIPMHHGTTLVAYFYGKALKRRELKDVEIEESNFRYKGPKPDSKETAIVMLADSVEAAVRSLDDKTPENIEKIVEAIFENRIEDGQLDESNLTFKDIEEIKKTFIQMLVNLYHPRVKYPAQEEILKEKSERTPEPKAKSKKRTRKVKNGGD</sequence>
<name>A0A0P1MUS4_9BACT</name>
<feature type="transmembrane region" description="Helical" evidence="2">
    <location>
        <begin position="356"/>
        <end position="374"/>
    </location>
</feature>
<feature type="transmembrane region" description="Helical" evidence="2">
    <location>
        <begin position="326"/>
        <end position="344"/>
    </location>
</feature>
<dbReference type="SUPFAM" id="SSF109604">
    <property type="entry name" value="HD-domain/PDEase-like"/>
    <property type="match status" value="1"/>
</dbReference>
<dbReference type="EMBL" id="CZVW01000006">
    <property type="protein sequence ID" value="CUS99650.1"/>
    <property type="molecule type" value="Genomic_DNA"/>
</dbReference>
<reference evidence="5" key="1">
    <citation type="submission" date="2015-11" db="EMBL/GenBank/DDBJ databases">
        <authorList>
            <person name="Varghese N."/>
        </authorList>
    </citation>
    <scope>NUCLEOTIDE SEQUENCE [LARGE SCALE GENOMIC DNA]</scope>
    <source>
        <strain evidence="5">JGI-23</strain>
    </source>
</reference>
<feature type="domain" description="HD" evidence="3">
    <location>
        <begin position="538"/>
        <end position="684"/>
    </location>
</feature>
<feature type="compositionally biased region" description="Basic residues" evidence="1">
    <location>
        <begin position="764"/>
        <end position="777"/>
    </location>
</feature>
<dbReference type="PANTHER" id="PTHR36442:SF1">
    <property type="entry name" value="CYCLIC-DI-AMP PHOSPHODIESTERASE PGPH"/>
    <property type="match status" value="1"/>
</dbReference>
<evidence type="ECO:0000256" key="2">
    <source>
        <dbReference type="SAM" id="Phobius"/>
    </source>
</evidence>
<dbReference type="InterPro" id="IPR003607">
    <property type="entry name" value="HD/PDEase_dom"/>
</dbReference>
<dbReference type="Pfam" id="PF07697">
    <property type="entry name" value="7TMR-HDED"/>
    <property type="match status" value="1"/>
</dbReference>
<dbReference type="Pfam" id="PF01966">
    <property type="entry name" value="HD"/>
    <property type="match status" value="1"/>
</dbReference>
<dbReference type="AlphaFoldDB" id="A0A0P1MUS4"/>
<dbReference type="InterPro" id="IPR011624">
    <property type="entry name" value="Metal-dep_PHydrolase_7TM_extra"/>
</dbReference>
<dbReference type="RefSeq" id="WP_092348599.1">
    <property type="nucleotide sequence ID" value="NZ_CZVW01000006.1"/>
</dbReference>
<feature type="transmembrane region" description="Helical" evidence="2">
    <location>
        <begin position="413"/>
        <end position="442"/>
    </location>
</feature>
<dbReference type="OrthoDB" id="9806952at2"/>
<evidence type="ECO:0000313" key="4">
    <source>
        <dbReference type="EMBL" id="CUS99650.1"/>
    </source>
</evidence>
<feature type="compositionally biased region" description="Basic and acidic residues" evidence="1">
    <location>
        <begin position="749"/>
        <end position="763"/>
    </location>
</feature>
<organism evidence="4 5">
    <name type="scientific">Candidatus Chryseopegocella kryptomonas</name>
    <dbReference type="NCBI Taxonomy" id="1633643"/>
    <lineage>
        <taxon>Bacteria</taxon>
        <taxon>Pseudomonadati</taxon>
        <taxon>Candidatus Kryptoniota</taxon>
        <taxon>Candidatus Chryseopegocella</taxon>
    </lineage>
</organism>
<dbReference type="InterPro" id="IPR052722">
    <property type="entry name" value="PgpH_phosphodiesterase"/>
</dbReference>
<dbReference type="Pfam" id="PF07698">
    <property type="entry name" value="7TM-7TMR_HD"/>
    <property type="match status" value="1"/>
</dbReference>
<evidence type="ECO:0000313" key="5">
    <source>
        <dbReference type="Proteomes" id="UP000199197"/>
    </source>
</evidence>
<keyword evidence="2" id="KW-0812">Transmembrane</keyword>
<dbReference type="InterPro" id="IPR006675">
    <property type="entry name" value="HDIG_dom"/>
</dbReference>
<dbReference type="InterPro" id="IPR006674">
    <property type="entry name" value="HD_domain"/>
</dbReference>
<evidence type="ECO:0000256" key="1">
    <source>
        <dbReference type="SAM" id="MobiDB-lite"/>
    </source>
</evidence>
<dbReference type="Proteomes" id="UP000199197">
    <property type="component" value="Unassembled WGS sequence"/>
</dbReference>
<dbReference type="PANTHER" id="PTHR36442">
    <property type="entry name" value="CYCLIC-DI-AMP PHOSPHODIESTERASE PGPH"/>
    <property type="match status" value="1"/>
</dbReference>
<feature type="transmembrane region" description="Helical" evidence="2">
    <location>
        <begin position="454"/>
        <end position="472"/>
    </location>
</feature>
<keyword evidence="5" id="KW-1185">Reference proteome</keyword>
<dbReference type="SMART" id="SM00471">
    <property type="entry name" value="HDc"/>
    <property type="match status" value="1"/>
</dbReference>
<evidence type="ECO:0000259" key="3">
    <source>
        <dbReference type="PROSITE" id="PS51831"/>
    </source>
</evidence>
<dbReference type="InterPro" id="IPR011621">
    <property type="entry name" value="Metal-dep_PHydrolase_7TM_intra"/>
</dbReference>
<gene>
    <name evidence="4" type="ORF">JGI23_00704</name>
</gene>
<proteinExistence type="predicted"/>
<dbReference type="PROSITE" id="PS51831">
    <property type="entry name" value="HD"/>
    <property type="match status" value="1"/>
</dbReference>
<feature type="transmembrane region" description="Helical" evidence="2">
    <location>
        <begin position="20"/>
        <end position="40"/>
    </location>
</feature>
<feature type="transmembrane region" description="Helical" evidence="2">
    <location>
        <begin position="386"/>
        <end position="407"/>
    </location>
</feature>
<keyword evidence="2" id="KW-1133">Transmembrane helix</keyword>
<accession>A0A0P1MUS4</accession>
<dbReference type="CDD" id="cd00077">
    <property type="entry name" value="HDc"/>
    <property type="match status" value="1"/>
</dbReference>
<feature type="transmembrane region" description="Helical" evidence="2">
    <location>
        <begin position="484"/>
        <end position="505"/>
    </location>
</feature>
<dbReference type="Gene3D" id="1.10.3210.10">
    <property type="entry name" value="Hypothetical protein af1432"/>
    <property type="match status" value="1"/>
</dbReference>
<feature type="region of interest" description="Disordered" evidence="1">
    <location>
        <begin position="749"/>
        <end position="777"/>
    </location>
</feature>
<protein>
    <recommendedName>
        <fullName evidence="3">HD domain-containing protein</fullName>
    </recommendedName>
</protein>
<dbReference type="NCBIfam" id="TIGR00277">
    <property type="entry name" value="HDIG"/>
    <property type="match status" value="1"/>
</dbReference>